<dbReference type="NCBIfam" id="NF009395">
    <property type="entry name" value="PRK12755.1"/>
    <property type="match status" value="1"/>
</dbReference>
<evidence type="ECO:0000256" key="3">
    <source>
        <dbReference type="ARBA" id="ARBA00007985"/>
    </source>
</evidence>
<dbReference type="GO" id="GO:0003849">
    <property type="term" value="F:3-deoxy-7-phosphoheptulonate synthase activity"/>
    <property type="evidence" value="ECO:0007669"/>
    <property type="project" value="UniProtKB-EC"/>
</dbReference>
<dbReference type="PANTHER" id="PTHR21225:SF12">
    <property type="entry name" value="PHOSPHO-2-DEHYDRO-3-DEOXYHEPTONATE ALDOLASE, TYROSINE-INHIBITED"/>
    <property type="match status" value="1"/>
</dbReference>
<evidence type="ECO:0000256" key="11">
    <source>
        <dbReference type="ARBA" id="ARBA00047508"/>
    </source>
</evidence>
<organism evidence="13">
    <name type="scientific">marine sediment metagenome</name>
    <dbReference type="NCBI Taxonomy" id="412755"/>
    <lineage>
        <taxon>unclassified sequences</taxon>
        <taxon>metagenomes</taxon>
        <taxon>ecological metagenomes</taxon>
    </lineage>
</organism>
<dbReference type="InterPro" id="IPR013785">
    <property type="entry name" value="Aldolase_TIM"/>
</dbReference>
<dbReference type="EMBL" id="LAZR01000180">
    <property type="protein sequence ID" value="KKN83771.1"/>
    <property type="molecule type" value="Genomic_DNA"/>
</dbReference>
<dbReference type="SUPFAM" id="SSF51569">
    <property type="entry name" value="Aldolase"/>
    <property type="match status" value="1"/>
</dbReference>
<evidence type="ECO:0000256" key="1">
    <source>
        <dbReference type="ARBA" id="ARBA00003726"/>
    </source>
</evidence>
<dbReference type="GO" id="GO:0009073">
    <property type="term" value="P:aromatic amino acid family biosynthetic process"/>
    <property type="evidence" value="ECO:0007669"/>
    <property type="project" value="UniProtKB-KW"/>
</dbReference>
<proteinExistence type="inferred from homology"/>
<keyword evidence="6" id="KW-0808">Transferase</keyword>
<gene>
    <name evidence="13" type="ORF">LCGC14_0295960</name>
</gene>
<dbReference type="FunFam" id="3.20.20.70:FF:000005">
    <property type="entry name" value="Phospho-2-dehydro-3-deoxyheptonate aldolase"/>
    <property type="match status" value="1"/>
</dbReference>
<evidence type="ECO:0000256" key="6">
    <source>
        <dbReference type="ARBA" id="ARBA00022679"/>
    </source>
</evidence>
<accession>A0A0F9WD77</accession>
<evidence type="ECO:0000259" key="12">
    <source>
        <dbReference type="Pfam" id="PF00793"/>
    </source>
</evidence>
<dbReference type="PANTHER" id="PTHR21225">
    <property type="entry name" value="PHOSPHO-2-DEHYDRO-3-DEOXYHEPTONATE ALDOLASE DAHP SYNTHETASE"/>
    <property type="match status" value="1"/>
</dbReference>
<name>A0A0F9WD77_9ZZZZ</name>
<comment type="caution">
    <text evidence="13">The sequence shown here is derived from an EMBL/GenBank/DDBJ whole genome shotgun (WGS) entry which is preliminary data.</text>
</comment>
<dbReference type="AlphaFoldDB" id="A0A0F9WD77"/>
<sequence length="353" mass="37613">MSASKRPTDKPAAPTADLHVAAFEPLAAPDEVKGKLPADEAVLQTVRRGRDDIRRALCGQDERLVMIVGPCSVHDTEAAYDYAQRLAPLSAAAADKLIIVMRVYFEKPRTTVGWKGLINDPHGDGSCDINTGLLNARELLLRINALGLPCATEFLDPIVPQYAADLVTWVAIGARTTESQTHREMASGLSMPVGFKNSTDGSLQAALDAMVSARHPHAFLGIDGAGATCIVRTSGNPDTHLVLRGGTGGPNYHAADVAAAKSALAGEAGERRIMVDCGHGNTSKDYHKIPAVFRDVLAQRRAGEKAILGMMLESNLLAGRQDMTSPLTYGQSITDPCIDWPTTEQLLGEASQK</sequence>
<evidence type="ECO:0000256" key="7">
    <source>
        <dbReference type="ARBA" id="ARBA00023141"/>
    </source>
</evidence>
<evidence type="ECO:0000256" key="8">
    <source>
        <dbReference type="ARBA" id="ARBA00031111"/>
    </source>
</evidence>
<evidence type="ECO:0000256" key="5">
    <source>
        <dbReference type="ARBA" id="ARBA00022605"/>
    </source>
</evidence>
<comment type="similarity">
    <text evidence="3">Belongs to the class-I DAHP synthase family.</text>
</comment>
<dbReference type="EC" id="2.5.1.54" evidence="4"/>
<reference evidence="13" key="1">
    <citation type="journal article" date="2015" name="Nature">
        <title>Complex archaea that bridge the gap between prokaryotes and eukaryotes.</title>
        <authorList>
            <person name="Spang A."/>
            <person name="Saw J.H."/>
            <person name="Jorgensen S.L."/>
            <person name="Zaremba-Niedzwiedzka K."/>
            <person name="Martijn J."/>
            <person name="Lind A.E."/>
            <person name="van Eijk R."/>
            <person name="Schleper C."/>
            <person name="Guy L."/>
            <person name="Ettema T.J."/>
        </authorList>
    </citation>
    <scope>NUCLEOTIDE SEQUENCE</scope>
</reference>
<dbReference type="GO" id="GO:0008652">
    <property type="term" value="P:amino acid biosynthetic process"/>
    <property type="evidence" value="ECO:0007669"/>
    <property type="project" value="UniProtKB-KW"/>
</dbReference>
<comment type="function">
    <text evidence="1">Stereospecific condensation of phosphoenolpyruvate (PEP) and D-erythrose-4-phosphate (E4P) giving rise to 3-deoxy-D-arabino-heptulosonate-7-phosphate (DAHP).</text>
</comment>
<dbReference type="Gene3D" id="3.20.20.70">
    <property type="entry name" value="Aldolase class I"/>
    <property type="match status" value="1"/>
</dbReference>
<evidence type="ECO:0000256" key="10">
    <source>
        <dbReference type="ARBA" id="ARBA00032193"/>
    </source>
</evidence>
<keyword evidence="5" id="KW-0028">Amino-acid biosynthesis</keyword>
<dbReference type="InterPro" id="IPR006219">
    <property type="entry name" value="DAHP_synth_1"/>
</dbReference>
<dbReference type="InterPro" id="IPR006218">
    <property type="entry name" value="DAHP1/KDSA"/>
</dbReference>
<dbReference type="GO" id="GO:0005737">
    <property type="term" value="C:cytoplasm"/>
    <property type="evidence" value="ECO:0007669"/>
    <property type="project" value="TreeGrafter"/>
</dbReference>
<evidence type="ECO:0000256" key="9">
    <source>
        <dbReference type="ARBA" id="ARBA00031349"/>
    </source>
</evidence>
<comment type="pathway">
    <text evidence="2">Metabolic intermediate biosynthesis; chorismate biosynthesis; chorismate from D-erythrose 4-phosphate and phosphoenolpyruvate: step 1/7.</text>
</comment>
<dbReference type="NCBIfam" id="TIGR00034">
    <property type="entry name" value="aroFGH"/>
    <property type="match status" value="1"/>
</dbReference>
<evidence type="ECO:0000256" key="4">
    <source>
        <dbReference type="ARBA" id="ARBA00012694"/>
    </source>
</evidence>
<protein>
    <recommendedName>
        <fullName evidence="4">3-deoxy-7-phosphoheptulonate synthase</fullName>
        <ecNumber evidence="4">2.5.1.54</ecNumber>
    </recommendedName>
    <alternativeName>
        <fullName evidence="10">3-deoxy-D-arabino-heptulosonate 7-phosphate synthase</fullName>
    </alternativeName>
    <alternativeName>
        <fullName evidence="9">DAHP synthase</fullName>
    </alternativeName>
    <alternativeName>
        <fullName evidence="8">Phospho-2-keto-3-deoxyheptonate aldolase</fullName>
    </alternativeName>
</protein>
<evidence type="ECO:0000313" key="13">
    <source>
        <dbReference type="EMBL" id="KKN83771.1"/>
    </source>
</evidence>
<dbReference type="PIRSF" id="PIRSF001361">
    <property type="entry name" value="DAHP_synthase"/>
    <property type="match status" value="1"/>
</dbReference>
<dbReference type="Pfam" id="PF00793">
    <property type="entry name" value="DAHP_synth_1"/>
    <property type="match status" value="1"/>
</dbReference>
<keyword evidence="7" id="KW-0057">Aromatic amino acid biosynthesis</keyword>
<feature type="domain" description="DAHP synthetase I/KDSA" evidence="12">
    <location>
        <begin position="56"/>
        <end position="346"/>
    </location>
</feature>
<evidence type="ECO:0000256" key="2">
    <source>
        <dbReference type="ARBA" id="ARBA00004688"/>
    </source>
</evidence>
<comment type="catalytic activity">
    <reaction evidence="11">
        <text>D-erythrose 4-phosphate + phosphoenolpyruvate + H2O = 7-phospho-2-dehydro-3-deoxy-D-arabino-heptonate + phosphate</text>
        <dbReference type="Rhea" id="RHEA:14717"/>
        <dbReference type="ChEBI" id="CHEBI:15377"/>
        <dbReference type="ChEBI" id="CHEBI:16897"/>
        <dbReference type="ChEBI" id="CHEBI:43474"/>
        <dbReference type="ChEBI" id="CHEBI:58394"/>
        <dbReference type="ChEBI" id="CHEBI:58702"/>
        <dbReference type="EC" id="2.5.1.54"/>
    </reaction>
</comment>